<dbReference type="GO" id="GO:0004392">
    <property type="term" value="F:heme oxygenase (decyclizing) activity"/>
    <property type="evidence" value="ECO:0007669"/>
    <property type="project" value="InterPro"/>
</dbReference>
<dbReference type="SUPFAM" id="SSF48613">
    <property type="entry name" value="Heme oxygenase-like"/>
    <property type="match status" value="1"/>
</dbReference>
<dbReference type="InterPro" id="IPR016084">
    <property type="entry name" value="Haem_Oase-like_multi-hlx"/>
</dbReference>
<protein>
    <submittedName>
        <fullName evidence="1">Biliverdin-producing heme oxygenase</fullName>
    </submittedName>
</protein>
<evidence type="ECO:0000313" key="1">
    <source>
        <dbReference type="EMBL" id="KAB1080097.1"/>
    </source>
</evidence>
<keyword evidence="2" id="KW-1185">Reference proteome</keyword>
<dbReference type="Gene3D" id="1.20.910.10">
    <property type="entry name" value="Heme oxygenase-like"/>
    <property type="match status" value="1"/>
</dbReference>
<dbReference type="GO" id="GO:0006788">
    <property type="term" value="P:heme oxidation"/>
    <property type="evidence" value="ECO:0007669"/>
    <property type="project" value="InterPro"/>
</dbReference>
<dbReference type="InterPro" id="IPR016053">
    <property type="entry name" value="Haem_Oase-like"/>
</dbReference>
<name>A0A6L3T2G3_9HYPH</name>
<dbReference type="EMBL" id="VZZK01000006">
    <property type="protein sequence ID" value="KAB1080097.1"/>
    <property type="molecule type" value="Genomic_DNA"/>
</dbReference>
<comment type="caution">
    <text evidence="1">The sequence shown here is derived from an EMBL/GenBank/DDBJ whole genome shotgun (WGS) entry which is preliminary data.</text>
</comment>
<dbReference type="AlphaFoldDB" id="A0A6L3T2G3"/>
<dbReference type="RefSeq" id="WP_150999134.1">
    <property type="nucleotide sequence ID" value="NZ_BPQY01000322.1"/>
</dbReference>
<dbReference type="CDD" id="cd19166">
    <property type="entry name" value="HemeO-bac"/>
    <property type="match status" value="1"/>
</dbReference>
<proteinExistence type="predicted"/>
<evidence type="ECO:0000313" key="2">
    <source>
        <dbReference type="Proteomes" id="UP000474159"/>
    </source>
</evidence>
<reference evidence="1 2" key="1">
    <citation type="submission" date="2019-09" db="EMBL/GenBank/DDBJ databases">
        <title>YIM 48816 draft genome.</title>
        <authorList>
            <person name="Jiang L."/>
        </authorList>
    </citation>
    <scope>NUCLEOTIDE SEQUENCE [LARGE SCALE GENOMIC DNA]</scope>
    <source>
        <strain evidence="1 2">YIM 48816</strain>
    </source>
</reference>
<gene>
    <name evidence="1" type="ORF">F6X53_07645</name>
</gene>
<dbReference type="Proteomes" id="UP000474159">
    <property type="component" value="Unassembled WGS sequence"/>
</dbReference>
<dbReference type="OrthoDB" id="9149607at2"/>
<dbReference type="Pfam" id="PF01126">
    <property type="entry name" value="Heme_oxygenase"/>
    <property type="match status" value="1"/>
</dbReference>
<sequence>MSLHQRLRAATAAAHENLERSLDWEARVATLDGYRVLLARFRGFHAVYEPAIGAALGDEAFFAPRRRLARLDADLRHLGATSDPDALPGPPAPALADPASAIGALYVLEGSTLGGQMIGRRIAALHGFDAETGCGYYLAHGRRTGAMWAAFRARLDALAEGPDAEAAAIAAAEATFDALRLWLCRMDCTAGVSA</sequence>
<organism evidence="1 2">
    <name type="scientific">Methylobacterium soli</name>
    <dbReference type="NCBI Taxonomy" id="553447"/>
    <lineage>
        <taxon>Bacteria</taxon>
        <taxon>Pseudomonadati</taxon>
        <taxon>Pseudomonadota</taxon>
        <taxon>Alphaproteobacteria</taxon>
        <taxon>Hyphomicrobiales</taxon>
        <taxon>Methylobacteriaceae</taxon>
        <taxon>Methylobacterium</taxon>
    </lineage>
</organism>
<accession>A0A6L3T2G3</accession>